<dbReference type="Gene3D" id="3.40.50.1820">
    <property type="entry name" value="alpha/beta hydrolase"/>
    <property type="match status" value="1"/>
</dbReference>
<evidence type="ECO:0000259" key="3">
    <source>
        <dbReference type="Pfam" id="PF00326"/>
    </source>
</evidence>
<dbReference type="InterPro" id="IPR050278">
    <property type="entry name" value="Serine_Prot_S9B/DPPIV"/>
</dbReference>
<dbReference type="Proteomes" id="UP000192266">
    <property type="component" value="Unassembled WGS sequence"/>
</dbReference>
<dbReference type="RefSeq" id="WP_084445775.1">
    <property type="nucleotide sequence ID" value="NZ_FWWW01000070.1"/>
</dbReference>
<feature type="domain" description="Dipeptidylpeptidase IV N-terminal" evidence="4">
    <location>
        <begin position="367"/>
        <end position="531"/>
    </location>
</feature>
<dbReference type="InterPro" id="IPR029058">
    <property type="entry name" value="AB_hydrolase_fold"/>
</dbReference>
<dbReference type="PANTHER" id="PTHR11731">
    <property type="entry name" value="PROTEASE FAMILY S9B,C DIPEPTIDYL-PEPTIDASE IV-RELATED"/>
    <property type="match status" value="1"/>
</dbReference>
<feature type="chain" id="PRO_5013094132" evidence="2">
    <location>
        <begin position="22"/>
        <end position="830"/>
    </location>
</feature>
<dbReference type="GO" id="GO:0008239">
    <property type="term" value="F:dipeptidyl-peptidase activity"/>
    <property type="evidence" value="ECO:0007669"/>
    <property type="project" value="TreeGrafter"/>
</dbReference>
<evidence type="ECO:0000259" key="4">
    <source>
        <dbReference type="Pfam" id="PF00930"/>
    </source>
</evidence>
<proteinExistence type="predicted"/>
<dbReference type="SUPFAM" id="SSF82171">
    <property type="entry name" value="DPP6 N-terminal domain-like"/>
    <property type="match status" value="1"/>
</dbReference>
<organism evidence="5 6">
    <name type="scientific">Hymenobacter roseosalivarius DSM 11622</name>
    <dbReference type="NCBI Taxonomy" id="645990"/>
    <lineage>
        <taxon>Bacteria</taxon>
        <taxon>Pseudomonadati</taxon>
        <taxon>Bacteroidota</taxon>
        <taxon>Cytophagia</taxon>
        <taxon>Cytophagales</taxon>
        <taxon>Hymenobacteraceae</taxon>
        <taxon>Hymenobacter</taxon>
    </lineage>
</organism>
<dbReference type="PANTHER" id="PTHR11731:SF193">
    <property type="entry name" value="DIPEPTIDYL PEPTIDASE 9"/>
    <property type="match status" value="1"/>
</dbReference>
<accession>A0A1W1VRR9</accession>
<feature type="region of interest" description="Disordered" evidence="1">
    <location>
        <begin position="331"/>
        <end position="355"/>
    </location>
</feature>
<evidence type="ECO:0000256" key="1">
    <source>
        <dbReference type="SAM" id="MobiDB-lite"/>
    </source>
</evidence>
<dbReference type="AlphaFoldDB" id="A0A1W1VRR9"/>
<dbReference type="GO" id="GO:0006508">
    <property type="term" value="P:proteolysis"/>
    <property type="evidence" value="ECO:0007669"/>
    <property type="project" value="InterPro"/>
</dbReference>
<dbReference type="GO" id="GO:0008236">
    <property type="term" value="F:serine-type peptidase activity"/>
    <property type="evidence" value="ECO:0007669"/>
    <property type="project" value="InterPro"/>
</dbReference>
<sequence>MRVSFLVRTLALLGPVSTAIAQAPPAAPAAALAPLTVEKIMRDPAQWMGTAPSAIYWGEDGKRIYFNWNPDHNRRDSLYAVAPSGGAPRKISLRDQLNLPPGEGQYDRKFARKVYEKEGDIYLLDLKTSKVRRVTNTAERESDAAFALQDQVVSYARGGNLFTWNPATGETVQRTDFRKGNNPAKGSPTDQSEKYLKAQQLALFQVIKQRDQDQLARQLVQKALDKLRPKAIYLGLKSVRNLQLSPDGRFVTYSLVQEPGSNKVAIVPNYVTATGFTEDISSRTKVGAPQTALELGIYDIGRDTTFVLGYRDLKGLDELPAYRKEYQLKAKAPNTAPDSAKTAKNAPQKAEKPATELRRVAPFGPFWSDNGERAFLVMRSADNKDRWIVALDPSTQKITLLDRQRDEAWINGPGIGYGAGNVGWLPDNRRVWFQSEESGYSHLYTVDVTNQQRKALTSGKFEIQKAELSRDKKTWFLTANKTHPGEQQLYRMPVAGGQMTQITTLPGAHEVTVSPDEKTLAVRYSAANKPWELFVMDNKPGAKMRQLTSSLTPEFKSYAWREPEVITIKARDGADVYARLYRPTNAVAQGPAVIFVHGAGYLQNAHKWWSQYPREYMFHNLLADQGYTVLDIDYRGSSGYGRDVRTGIYRFMGGKDLTDQVDGAKLLTEKYGVSPQRIGIYGGSYGGFITLMAMFTQPDVFKAGAALRSVTDWAHYNHGYTDNILNEPYNDSLAYARSSPIYHAEGLKGALLMCHGMVDTNVHFQDIVRLTQHLIELKKENWELAVYPVEDHGFVEPSSWTDEYKRILKLFETNLKQAGTGAAGSSGGGE</sequence>
<reference evidence="5 6" key="1">
    <citation type="submission" date="2017-04" db="EMBL/GenBank/DDBJ databases">
        <authorList>
            <person name="Afonso C.L."/>
            <person name="Miller P.J."/>
            <person name="Scott M.A."/>
            <person name="Spackman E."/>
            <person name="Goraichik I."/>
            <person name="Dimitrov K.M."/>
            <person name="Suarez D.L."/>
            <person name="Swayne D.E."/>
        </authorList>
    </citation>
    <scope>NUCLEOTIDE SEQUENCE [LARGE SCALE GENOMIC DNA]</scope>
    <source>
        <strain evidence="5 6">DSM 11622</strain>
    </source>
</reference>
<dbReference type="Pfam" id="PF00930">
    <property type="entry name" value="DPPIV_N"/>
    <property type="match status" value="1"/>
</dbReference>
<dbReference type="InterPro" id="IPR002469">
    <property type="entry name" value="Peptidase_S9B_N"/>
</dbReference>
<keyword evidence="2" id="KW-0732">Signal</keyword>
<evidence type="ECO:0000313" key="6">
    <source>
        <dbReference type="Proteomes" id="UP000192266"/>
    </source>
</evidence>
<name>A0A1W1VRR9_9BACT</name>
<dbReference type="SUPFAM" id="SSF53474">
    <property type="entry name" value="alpha/beta-Hydrolases"/>
    <property type="match status" value="1"/>
</dbReference>
<dbReference type="OrthoDB" id="9812921at2"/>
<dbReference type="STRING" id="645990.SAMN00120144_0508"/>
<dbReference type="Gene3D" id="2.140.10.30">
    <property type="entry name" value="Dipeptidylpeptidase IV, N-terminal domain"/>
    <property type="match status" value="2"/>
</dbReference>
<dbReference type="EMBL" id="FWWW01000070">
    <property type="protein sequence ID" value="SMB95953.1"/>
    <property type="molecule type" value="Genomic_DNA"/>
</dbReference>
<gene>
    <name evidence="5" type="ORF">SAMN00120144_0508</name>
</gene>
<evidence type="ECO:0000256" key="2">
    <source>
        <dbReference type="SAM" id="SignalP"/>
    </source>
</evidence>
<feature type="signal peptide" evidence="2">
    <location>
        <begin position="1"/>
        <end position="21"/>
    </location>
</feature>
<feature type="domain" description="Peptidase S9 prolyl oligopeptidase catalytic" evidence="3">
    <location>
        <begin position="620"/>
        <end position="816"/>
    </location>
</feature>
<keyword evidence="6" id="KW-1185">Reference proteome</keyword>
<protein>
    <submittedName>
        <fullName evidence="5">Peptidase S9 prolyl oligopeptidase active site domain protein</fullName>
    </submittedName>
</protein>
<dbReference type="Pfam" id="PF00326">
    <property type="entry name" value="Peptidase_S9"/>
    <property type="match status" value="1"/>
</dbReference>
<dbReference type="InterPro" id="IPR001375">
    <property type="entry name" value="Peptidase_S9_cat"/>
</dbReference>
<evidence type="ECO:0000313" key="5">
    <source>
        <dbReference type="EMBL" id="SMB95953.1"/>
    </source>
</evidence>